<comment type="catalytic activity">
    <reaction evidence="3">
        <text>a purine D-ribonucleoside + phosphate = a purine nucleobase + alpha-D-ribose 1-phosphate</text>
        <dbReference type="Rhea" id="RHEA:19805"/>
        <dbReference type="ChEBI" id="CHEBI:26386"/>
        <dbReference type="ChEBI" id="CHEBI:43474"/>
        <dbReference type="ChEBI" id="CHEBI:57720"/>
        <dbReference type="ChEBI" id="CHEBI:142355"/>
        <dbReference type="EC" id="2.4.2.1"/>
    </reaction>
</comment>
<proteinExistence type="inferred from homology"/>
<dbReference type="EMBL" id="AP025592">
    <property type="protein sequence ID" value="BDG09532.1"/>
    <property type="molecule type" value="Genomic_DNA"/>
</dbReference>
<comment type="catalytic activity">
    <reaction evidence="3">
        <text>cytidine + phosphate = cytosine + alpha-D-ribose 1-phosphate</text>
        <dbReference type="Rhea" id="RHEA:52540"/>
        <dbReference type="ChEBI" id="CHEBI:16040"/>
        <dbReference type="ChEBI" id="CHEBI:17562"/>
        <dbReference type="ChEBI" id="CHEBI:43474"/>
        <dbReference type="ChEBI" id="CHEBI:57720"/>
        <dbReference type="EC" id="2.4.2.2"/>
    </reaction>
</comment>
<dbReference type="SUPFAM" id="SSF51182">
    <property type="entry name" value="RmlC-like cupins"/>
    <property type="match status" value="1"/>
</dbReference>
<dbReference type="Proteomes" id="UP001162734">
    <property type="component" value="Chromosome"/>
</dbReference>
<name>A0ABN6NC53_9BACT</name>
<sequence>MLKHNVYFDGLVQSLGYERLGQRQTIGVISPGEFHFGTDAAERVTLVSGELFVRPPGEASWQLYPAGTTFEVAGKSGFDVKALGPVAYLCEYL</sequence>
<comment type="catalytic activity">
    <reaction evidence="3">
        <text>uridine + phosphate = alpha-D-ribose 1-phosphate + uracil</text>
        <dbReference type="Rhea" id="RHEA:24388"/>
        <dbReference type="ChEBI" id="CHEBI:16704"/>
        <dbReference type="ChEBI" id="CHEBI:17568"/>
        <dbReference type="ChEBI" id="CHEBI:43474"/>
        <dbReference type="ChEBI" id="CHEBI:57720"/>
        <dbReference type="EC" id="2.4.2.2"/>
    </reaction>
</comment>
<keyword evidence="1 3" id="KW-0328">Glycosyltransferase</keyword>
<keyword evidence="5" id="KW-1185">Reference proteome</keyword>
<dbReference type="Pfam" id="PF06865">
    <property type="entry name" value="Ppnp"/>
    <property type="match status" value="1"/>
</dbReference>
<evidence type="ECO:0000256" key="2">
    <source>
        <dbReference type="ARBA" id="ARBA00022679"/>
    </source>
</evidence>
<comment type="similarity">
    <text evidence="3">Belongs to the nucleoside phosphorylase PpnP family.</text>
</comment>
<organism evidence="4 5">
    <name type="scientific">Anaeromyxobacter paludicola</name>
    <dbReference type="NCBI Taxonomy" id="2918171"/>
    <lineage>
        <taxon>Bacteria</taxon>
        <taxon>Pseudomonadati</taxon>
        <taxon>Myxococcota</taxon>
        <taxon>Myxococcia</taxon>
        <taxon>Myxococcales</taxon>
        <taxon>Cystobacterineae</taxon>
        <taxon>Anaeromyxobacteraceae</taxon>
        <taxon>Anaeromyxobacter</taxon>
    </lineage>
</organism>
<dbReference type="RefSeq" id="WP_248341810.1">
    <property type="nucleotide sequence ID" value="NZ_AP025592.1"/>
</dbReference>
<dbReference type="InterPro" id="IPR014710">
    <property type="entry name" value="RmlC-like_jellyroll"/>
</dbReference>
<evidence type="ECO:0000313" key="5">
    <source>
        <dbReference type="Proteomes" id="UP001162734"/>
    </source>
</evidence>
<dbReference type="EC" id="2.4.2.2" evidence="3"/>
<evidence type="ECO:0000313" key="4">
    <source>
        <dbReference type="EMBL" id="BDG09532.1"/>
    </source>
</evidence>
<dbReference type="EC" id="2.4.2.1" evidence="3"/>
<comment type="catalytic activity">
    <reaction evidence="3">
        <text>adenosine + phosphate = alpha-D-ribose 1-phosphate + adenine</text>
        <dbReference type="Rhea" id="RHEA:27642"/>
        <dbReference type="ChEBI" id="CHEBI:16335"/>
        <dbReference type="ChEBI" id="CHEBI:16708"/>
        <dbReference type="ChEBI" id="CHEBI:43474"/>
        <dbReference type="ChEBI" id="CHEBI:57720"/>
        <dbReference type="EC" id="2.4.2.1"/>
    </reaction>
</comment>
<dbReference type="InterPro" id="IPR011051">
    <property type="entry name" value="RmlC_Cupin_sf"/>
</dbReference>
<keyword evidence="2 3" id="KW-0808">Transferase</keyword>
<protein>
    <recommendedName>
        <fullName evidence="3">Pyrimidine/purine nucleoside phosphorylase</fullName>
        <ecNumber evidence="3">2.4.2.1</ecNumber>
        <ecNumber evidence="3">2.4.2.2</ecNumber>
    </recommendedName>
    <alternativeName>
        <fullName evidence="3">Adenosine phosphorylase</fullName>
    </alternativeName>
    <alternativeName>
        <fullName evidence="3">Cytidine phosphorylase</fullName>
    </alternativeName>
    <alternativeName>
        <fullName evidence="3">Guanosine phosphorylase</fullName>
    </alternativeName>
    <alternativeName>
        <fullName evidence="3">Inosine phosphorylase</fullName>
    </alternativeName>
    <alternativeName>
        <fullName evidence="3">Thymidine phosphorylase</fullName>
    </alternativeName>
    <alternativeName>
        <fullName evidence="3">Uridine phosphorylase</fullName>
    </alternativeName>
    <alternativeName>
        <fullName evidence="3">Xanthosine phosphorylase</fullName>
    </alternativeName>
</protein>
<gene>
    <name evidence="3" type="primary">ppnP</name>
    <name evidence="4" type="ORF">AMPC_26450</name>
</gene>
<comment type="function">
    <text evidence="3">Catalyzes the phosphorolysis of diverse nucleosides, yielding D-ribose 1-phosphate and the respective free bases. Can use uridine, adenosine, guanosine, cytidine, thymidine, inosine and xanthosine as substrates. Also catalyzes the reverse reactions.</text>
</comment>
<evidence type="ECO:0000256" key="1">
    <source>
        <dbReference type="ARBA" id="ARBA00022676"/>
    </source>
</evidence>
<accession>A0ABN6NC53</accession>
<dbReference type="HAMAP" id="MF_01537">
    <property type="entry name" value="Nucleos_phosphorylase_PpnP"/>
    <property type="match status" value="1"/>
</dbReference>
<comment type="catalytic activity">
    <reaction evidence="3">
        <text>guanosine + phosphate = alpha-D-ribose 1-phosphate + guanine</text>
        <dbReference type="Rhea" id="RHEA:13233"/>
        <dbReference type="ChEBI" id="CHEBI:16235"/>
        <dbReference type="ChEBI" id="CHEBI:16750"/>
        <dbReference type="ChEBI" id="CHEBI:43474"/>
        <dbReference type="ChEBI" id="CHEBI:57720"/>
        <dbReference type="EC" id="2.4.2.1"/>
    </reaction>
</comment>
<comment type="catalytic activity">
    <reaction evidence="3">
        <text>thymidine + phosphate = 2-deoxy-alpha-D-ribose 1-phosphate + thymine</text>
        <dbReference type="Rhea" id="RHEA:16037"/>
        <dbReference type="ChEBI" id="CHEBI:17748"/>
        <dbReference type="ChEBI" id="CHEBI:17821"/>
        <dbReference type="ChEBI" id="CHEBI:43474"/>
        <dbReference type="ChEBI" id="CHEBI:57259"/>
        <dbReference type="EC" id="2.4.2.2"/>
    </reaction>
</comment>
<comment type="catalytic activity">
    <reaction evidence="3">
        <text>inosine + phosphate = alpha-D-ribose 1-phosphate + hypoxanthine</text>
        <dbReference type="Rhea" id="RHEA:27646"/>
        <dbReference type="ChEBI" id="CHEBI:17368"/>
        <dbReference type="ChEBI" id="CHEBI:17596"/>
        <dbReference type="ChEBI" id="CHEBI:43474"/>
        <dbReference type="ChEBI" id="CHEBI:57720"/>
        <dbReference type="EC" id="2.4.2.1"/>
    </reaction>
</comment>
<comment type="catalytic activity">
    <reaction evidence="3">
        <text>xanthosine + phosphate = alpha-D-ribose 1-phosphate + xanthine</text>
        <dbReference type="Rhea" id="RHEA:27638"/>
        <dbReference type="ChEBI" id="CHEBI:17712"/>
        <dbReference type="ChEBI" id="CHEBI:18107"/>
        <dbReference type="ChEBI" id="CHEBI:43474"/>
        <dbReference type="ChEBI" id="CHEBI:57720"/>
        <dbReference type="EC" id="2.4.2.1"/>
    </reaction>
</comment>
<dbReference type="InterPro" id="IPR009664">
    <property type="entry name" value="Ppnp"/>
</dbReference>
<evidence type="ECO:0000256" key="3">
    <source>
        <dbReference type="HAMAP-Rule" id="MF_01537"/>
    </source>
</evidence>
<dbReference type="Gene3D" id="2.60.120.10">
    <property type="entry name" value="Jelly Rolls"/>
    <property type="match status" value="1"/>
</dbReference>
<dbReference type="PANTHER" id="PTHR36540:SF1">
    <property type="entry name" value="PYRIMIDINE_PURINE NUCLEOSIDE PHOSPHORYLASE"/>
    <property type="match status" value="1"/>
</dbReference>
<dbReference type="PANTHER" id="PTHR36540">
    <property type="entry name" value="PYRIMIDINE/PURINE NUCLEOSIDE PHOSPHORYLASE"/>
    <property type="match status" value="1"/>
</dbReference>
<reference evidence="5" key="1">
    <citation type="journal article" date="2022" name="Int. J. Syst. Evol. Microbiol.">
        <title>Anaeromyxobacter oryzae sp. nov., Anaeromyxobacter diazotrophicus sp. nov. and Anaeromyxobacter paludicola sp. nov., isolated from paddy soils.</title>
        <authorList>
            <person name="Itoh H."/>
            <person name="Xu Z."/>
            <person name="Mise K."/>
            <person name="Masuda Y."/>
            <person name="Ushijima N."/>
            <person name="Hayakawa C."/>
            <person name="Shiratori Y."/>
            <person name="Senoo K."/>
        </authorList>
    </citation>
    <scope>NUCLEOTIDE SEQUENCE [LARGE SCALE GENOMIC DNA]</scope>
    <source>
        <strain evidence="5">Red630</strain>
    </source>
</reference>